<evidence type="ECO:0000313" key="1">
    <source>
        <dbReference type="EMBL" id="EED35247.1"/>
    </source>
</evidence>
<dbReference type="Gene3D" id="2.40.70.10">
    <property type="entry name" value="Acid Proteases"/>
    <property type="match status" value="1"/>
</dbReference>
<organism evidence="1 2">
    <name type="scientific">Luminiphilus syltensis NOR5-1B</name>
    <dbReference type="NCBI Taxonomy" id="565045"/>
    <lineage>
        <taxon>Bacteria</taxon>
        <taxon>Pseudomonadati</taxon>
        <taxon>Pseudomonadota</taxon>
        <taxon>Gammaproteobacteria</taxon>
        <taxon>Cellvibrionales</taxon>
        <taxon>Halieaceae</taxon>
        <taxon>Luminiphilus</taxon>
    </lineage>
</organism>
<dbReference type="GO" id="GO:0006508">
    <property type="term" value="P:proteolysis"/>
    <property type="evidence" value="ECO:0007669"/>
    <property type="project" value="InterPro"/>
</dbReference>
<gene>
    <name evidence="1" type="ORF">NOR51B_1192</name>
</gene>
<dbReference type="CDD" id="cd05483">
    <property type="entry name" value="retropepsin_like_bacteria"/>
    <property type="match status" value="1"/>
</dbReference>
<evidence type="ECO:0008006" key="3">
    <source>
        <dbReference type="Google" id="ProtNLM"/>
    </source>
</evidence>
<dbReference type="InterPro" id="IPR001969">
    <property type="entry name" value="Aspartic_peptidase_AS"/>
</dbReference>
<evidence type="ECO:0000313" key="2">
    <source>
        <dbReference type="Proteomes" id="UP000004699"/>
    </source>
</evidence>
<proteinExistence type="predicted"/>
<name>B8KSG6_9GAMM</name>
<dbReference type="Pfam" id="PF13975">
    <property type="entry name" value="gag-asp_proteas"/>
    <property type="match status" value="1"/>
</dbReference>
<dbReference type="HOGENOM" id="CLU_132618_0_0_6"/>
<dbReference type="EMBL" id="DS999411">
    <property type="protein sequence ID" value="EED35247.1"/>
    <property type="molecule type" value="Genomic_DNA"/>
</dbReference>
<dbReference type="eggNOG" id="COG3577">
    <property type="taxonomic scope" value="Bacteria"/>
</dbReference>
<keyword evidence="2" id="KW-1185">Reference proteome</keyword>
<dbReference type="Proteomes" id="UP000004699">
    <property type="component" value="Unassembled WGS sequence"/>
</dbReference>
<protein>
    <recommendedName>
        <fullName evidence="3">Peptidase A2 domain-containing protein</fullName>
    </recommendedName>
</protein>
<sequence length="156" mass="16517">MALSVWALFLSVNSFAEEFGHTVSLARSGAGGMYVSAQIAGVEADFLVDTGADLVTVTEKLFNRIKKTGEVREVRRVAARMANNRLQVMTVYEVTELTLGGNCELGPVEVAVMKGAGRNLLGLSALSRGAPFTLSIAPPTLVLDACPGDMRVVSTQ</sequence>
<dbReference type="SUPFAM" id="SSF50630">
    <property type="entry name" value="Acid proteases"/>
    <property type="match status" value="1"/>
</dbReference>
<accession>B8KSG6</accession>
<dbReference type="AlphaFoldDB" id="B8KSG6"/>
<dbReference type="PROSITE" id="PS00141">
    <property type="entry name" value="ASP_PROTEASE"/>
    <property type="match status" value="1"/>
</dbReference>
<dbReference type="InterPro" id="IPR021109">
    <property type="entry name" value="Peptidase_aspartic_dom_sf"/>
</dbReference>
<dbReference type="InterPro" id="IPR034122">
    <property type="entry name" value="Retropepsin-like_bacterial"/>
</dbReference>
<dbReference type="GO" id="GO:0004190">
    <property type="term" value="F:aspartic-type endopeptidase activity"/>
    <property type="evidence" value="ECO:0007669"/>
    <property type="project" value="InterPro"/>
</dbReference>
<dbReference type="RefSeq" id="WP_009019993.1">
    <property type="nucleotide sequence ID" value="NZ_DS999411.1"/>
</dbReference>
<reference evidence="2" key="1">
    <citation type="journal article" date="2013" name="BMC Microbiol.">
        <title>Taxonomy and evolution of bacteriochlorophyll a-containing members of the OM60/NOR5 clade of marine gammaproteobacteria: description of Luminiphilus syltensis gen. nov., sp. nov., reclassification of Haliea rubra as Pseudohaliea rubra gen. nov., comb. nov., and emendation of Chromatocurvus halotolerans.</title>
        <authorList>
            <person name="Spring S."/>
            <person name="Riedel T."/>
            <person name="Sproer C."/>
            <person name="Yan S."/>
            <person name="Harder J."/>
            <person name="Fuchs B.M."/>
        </authorList>
    </citation>
    <scope>NUCLEOTIDE SEQUENCE [LARGE SCALE GENOMIC DNA]</scope>
    <source>
        <strain evidence="2">NOR51-B</strain>
    </source>
</reference>